<keyword evidence="3" id="KW-1185">Reference proteome</keyword>
<proteinExistence type="predicted"/>
<comment type="caution">
    <text evidence="2">The sequence shown here is derived from an EMBL/GenBank/DDBJ whole genome shotgun (WGS) entry which is preliminary data.</text>
</comment>
<organism evidence="2 3">
    <name type="scientific">Microvirga tunisiensis</name>
    <dbReference type="NCBI Taxonomy" id="2108360"/>
    <lineage>
        <taxon>Bacteria</taxon>
        <taxon>Pseudomonadati</taxon>
        <taxon>Pseudomonadota</taxon>
        <taxon>Alphaproteobacteria</taxon>
        <taxon>Hyphomicrobiales</taxon>
        <taxon>Methylobacteriaceae</taxon>
        <taxon>Microvirga</taxon>
    </lineage>
</organism>
<feature type="compositionally biased region" description="Basic and acidic residues" evidence="1">
    <location>
        <begin position="44"/>
        <end position="57"/>
    </location>
</feature>
<gene>
    <name evidence="2" type="primary">arfA</name>
    <name evidence="2" type="ORF">FS320_20535</name>
</gene>
<evidence type="ECO:0000313" key="2">
    <source>
        <dbReference type="EMBL" id="MPR27503.1"/>
    </source>
</evidence>
<protein>
    <submittedName>
        <fullName evidence="2">Ribosome alternative rescue factor ArfA</fullName>
    </submittedName>
</protein>
<reference evidence="2 3" key="1">
    <citation type="journal article" date="2019" name="Syst. Appl. Microbiol.">
        <title>Microvirga tunisiensis sp. nov., a root nodule symbiotic bacterium isolated from Lupinus micranthus and L. luteus grown in Northern Tunisia.</title>
        <authorList>
            <person name="Msaddak A."/>
            <person name="Rejili M."/>
            <person name="Duran D."/>
            <person name="Mars M."/>
            <person name="Palacios J.M."/>
            <person name="Ruiz-Argueso T."/>
            <person name="Rey L."/>
            <person name="Imperial J."/>
        </authorList>
    </citation>
    <scope>NUCLEOTIDE SEQUENCE [LARGE SCALE GENOMIC DNA]</scope>
    <source>
        <strain evidence="2 3">Lmie10</strain>
    </source>
</reference>
<evidence type="ECO:0000256" key="1">
    <source>
        <dbReference type="SAM" id="MobiDB-lite"/>
    </source>
</evidence>
<dbReference type="AlphaFoldDB" id="A0A5N7MKS1"/>
<feature type="region of interest" description="Disordered" evidence="1">
    <location>
        <begin position="37"/>
        <end position="57"/>
    </location>
</feature>
<evidence type="ECO:0000313" key="3">
    <source>
        <dbReference type="Proteomes" id="UP000403266"/>
    </source>
</evidence>
<sequence length="57" mass="6166">MMKNASRAPRNLQAASLSLRAGGAAVAIAVDTRPKVVRAKKGKGSYDRRRASRRLDD</sequence>
<accession>A0A5N7MKS1</accession>
<dbReference type="EMBL" id="VOSK01000092">
    <property type="protein sequence ID" value="MPR27503.1"/>
    <property type="molecule type" value="Genomic_DNA"/>
</dbReference>
<dbReference type="Proteomes" id="UP000403266">
    <property type="component" value="Unassembled WGS sequence"/>
</dbReference>
<name>A0A5N7MKS1_9HYPH</name>